<dbReference type="PANTHER" id="PTHR10073:SF52">
    <property type="entry name" value="MISMATCH REPAIR ENDONUCLEASE PMS2"/>
    <property type="match status" value="1"/>
</dbReference>
<protein>
    <recommendedName>
        <fullName evidence="2">MutL C-terminal dimerisation domain-containing protein</fullName>
    </recommendedName>
</protein>
<evidence type="ECO:0000259" key="2">
    <source>
        <dbReference type="SMART" id="SM00853"/>
    </source>
</evidence>
<dbReference type="InterPro" id="IPR014790">
    <property type="entry name" value="MutL_C"/>
</dbReference>
<dbReference type="InterPro" id="IPR038973">
    <property type="entry name" value="MutL/Mlh/Pms-like"/>
</dbReference>
<dbReference type="Gene3D" id="3.30.1370.100">
    <property type="entry name" value="MutL, C-terminal domain, regulatory subdomain"/>
    <property type="match status" value="1"/>
</dbReference>
<feature type="compositionally biased region" description="Acidic residues" evidence="1">
    <location>
        <begin position="128"/>
        <end position="148"/>
    </location>
</feature>
<dbReference type="InterPro" id="IPR037198">
    <property type="entry name" value="MutL_C_sf"/>
</dbReference>
<feature type="compositionally biased region" description="Polar residues" evidence="1">
    <location>
        <begin position="101"/>
        <end position="117"/>
    </location>
</feature>
<dbReference type="AlphaFoldDB" id="A0A7S0TCU6"/>
<dbReference type="PANTHER" id="PTHR10073">
    <property type="entry name" value="DNA MISMATCH REPAIR PROTEIN MLH, PMS, MUTL"/>
    <property type="match status" value="1"/>
</dbReference>
<proteinExistence type="predicted"/>
<evidence type="ECO:0000313" key="3">
    <source>
        <dbReference type="EMBL" id="CAD8732459.1"/>
    </source>
</evidence>
<organism evidence="3">
    <name type="scientific">Elphidium margaritaceum</name>
    <dbReference type="NCBI Taxonomy" id="933848"/>
    <lineage>
        <taxon>Eukaryota</taxon>
        <taxon>Sar</taxon>
        <taxon>Rhizaria</taxon>
        <taxon>Retaria</taxon>
        <taxon>Foraminifera</taxon>
        <taxon>Rotaliida</taxon>
        <taxon>Elphidiidae</taxon>
        <taxon>Elphidium</taxon>
    </lineage>
</organism>
<accession>A0A7S0TCU6</accession>
<dbReference type="GO" id="GO:0006298">
    <property type="term" value="P:mismatch repair"/>
    <property type="evidence" value="ECO:0007669"/>
    <property type="project" value="InterPro"/>
</dbReference>
<dbReference type="GO" id="GO:0016887">
    <property type="term" value="F:ATP hydrolysis activity"/>
    <property type="evidence" value="ECO:0007669"/>
    <property type="project" value="InterPro"/>
</dbReference>
<dbReference type="SUPFAM" id="SSF118116">
    <property type="entry name" value="DNA mismatch repair protein MutL"/>
    <property type="match status" value="1"/>
</dbReference>
<dbReference type="InterPro" id="IPR042120">
    <property type="entry name" value="MutL_C_dimsub"/>
</dbReference>
<dbReference type="EMBL" id="HBFI01001895">
    <property type="protein sequence ID" value="CAD8732459.1"/>
    <property type="molecule type" value="Transcribed_RNA"/>
</dbReference>
<name>A0A7S0TCU6_9EUKA</name>
<feature type="region of interest" description="Disordered" evidence="1">
    <location>
        <begin position="101"/>
        <end position="148"/>
    </location>
</feature>
<feature type="region of interest" description="Disordered" evidence="1">
    <location>
        <begin position="1"/>
        <end position="47"/>
    </location>
</feature>
<dbReference type="Gene3D" id="3.30.1540.20">
    <property type="entry name" value="MutL, C-terminal domain, dimerisation subdomain"/>
    <property type="match status" value="1"/>
</dbReference>
<dbReference type="InterPro" id="IPR042121">
    <property type="entry name" value="MutL_C_regsub"/>
</dbReference>
<gene>
    <name evidence="3" type="ORF">EMAR1385_LOCUS1338</name>
</gene>
<dbReference type="Pfam" id="PF08676">
    <property type="entry name" value="MutL_C"/>
    <property type="match status" value="1"/>
</dbReference>
<dbReference type="SMART" id="SM00853">
    <property type="entry name" value="MutL_C"/>
    <property type="match status" value="1"/>
</dbReference>
<dbReference type="GO" id="GO:0032389">
    <property type="term" value="C:MutLalpha complex"/>
    <property type="evidence" value="ECO:0007669"/>
    <property type="project" value="TreeGrafter"/>
</dbReference>
<sequence>MEVKHSHVPSETGDDEREQNTDTMMVSPCCREPKLTKEEILPRGSQQMMMADEIESASESDEDSEWYEQNEISLQIDSTKFVSAFKDLLQFRQQYNQIDMDSKSVSSSATTDATQCVKTDPVKINTNSDEDEEAMDNDDDEKEEDESDLSLAKLQRVFNKNDALKLQIIGQFNKGFIISQLKHDMFIIDQHATDEKHRFEDLMKHHRIKSQPLLLPKSMHSLTPQQEIAIVENLDVFEANGFKFEIASSSDHEEEEQEQDVRHRVKLVAVPTSLNPHSKISYEFGEDEVLELATLLTEDTLHTLINTQRLHNDRGLIRPSKVRSVFAYRACRGAIMIGKSLSAKQMRNVLDNIPKLDQPWNCPHGRPTMRHLFDLSMLTMHFKNKGQVTEHGAFTFL</sequence>
<dbReference type="GO" id="GO:0140664">
    <property type="term" value="F:ATP-dependent DNA damage sensor activity"/>
    <property type="evidence" value="ECO:0007669"/>
    <property type="project" value="InterPro"/>
</dbReference>
<dbReference type="GO" id="GO:0005524">
    <property type="term" value="F:ATP binding"/>
    <property type="evidence" value="ECO:0007669"/>
    <property type="project" value="InterPro"/>
</dbReference>
<feature type="domain" description="MutL C-terminal dimerisation" evidence="2">
    <location>
        <begin position="168"/>
        <end position="341"/>
    </location>
</feature>
<dbReference type="FunFam" id="3.30.1370.100:FF:000001">
    <property type="entry name" value="Mismatch repair endonuclease pms1, putative"/>
    <property type="match status" value="1"/>
</dbReference>
<feature type="compositionally biased region" description="Basic and acidic residues" evidence="1">
    <location>
        <begin position="31"/>
        <end position="41"/>
    </location>
</feature>
<evidence type="ECO:0000256" key="1">
    <source>
        <dbReference type="SAM" id="MobiDB-lite"/>
    </source>
</evidence>
<reference evidence="3" key="1">
    <citation type="submission" date="2021-01" db="EMBL/GenBank/DDBJ databases">
        <authorList>
            <person name="Corre E."/>
            <person name="Pelletier E."/>
            <person name="Niang G."/>
            <person name="Scheremetjew M."/>
            <person name="Finn R."/>
            <person name="Kale V."/>
            <person name="Holt S."/>
            <person name="Cochrane G."/>
            <person name="Meng A."/>
            <person name="Brown T."/>
            <person name="Cohen L."/>
        </authorList>
    </citation>
    <scope>NUCLEOTIDE SEQUENCE</scope>
</reference>